<dbReference type="eggNOG" id="KOG0671">
    <property type="taxonomic scope" value="Eukaryota"/>
</dbReference>
<dbReference type="InterPro" id="IPR051175">
    <property type="entry name" value="CLK_kinases"/>
</dbReference>
<dbReference type="WBParaSite" id="Csp11.Scaffold629.g15109.t1">
    <property type="protein sequence ID" value="Csp11.Scaffold629.g15109.t1"/>
    <property type="gene ID" value="Csp11.Scaffold629.g15109"/>
</dbReference>
<feature type="compositionally biased region" description="Low complexity" evidence="7">
    <location>
        <begin position="75"/>
        <end position="87"/>
    </location>
</feature>
<feature type="compositionally biased region" description="Low complexity" evidence="7">
    <location>
        <begin position="484"/>
        <end position="496"/>
    </location>
</feature>
<accession>A0A1I7U5N9</accession>
<dbReference type="SMART" id="SM00220">
    <property type="entry name" value="S_TKc"/>
    <property type="match status" value="1"/>
</dbReference>
<protein>
    <submittedName>
        <fullName evidence="10">Protein kinase domain-containing protein</fullName>
    </submittedName>
</protein>
<dbReference type="InterPro" id="IPR000719">
    <property type="entry name" value="Prot_kinase_dom"/>
</dbReference>
<feature type="compositionally biased region" description="Basic and acidic residues" evidence="7">
    <location>
        <begin position="1"/>
        <end position="35"/>
    </location>
</feature>
<dbReference type="PROSITE" id="PS50011">
    <property type="entry name" value="PROTEIN_KINASE_DOM"/>
    <property type="match status" value="1"/>
</dbReference>
<keyword evidence="3" id="KW-0547">Nucleotide-binding</keyword>
<dbReference type="GO" id="GO:0005634">
    <property type="term" value="C:nucleus"/>
    <property type="evidence" value="ECO:0007669"/>
    <property type="project" value="TreeGrafter"/>
</dbReference>
<evidence type="ECO:0000256" key="7">
    <source>
        <dbReference type="SAM" id="MobiDB-lite"/>
    </source>
</evidence>
<sequence>MSEQHSDNVEADSHEMMEPLPKRSRLEESNERNESDSTQDNPLAISPTDQLISTDPESAVSQNENPGPTDRTERTPSSSSTVSGPSARTDRMLSSDSTVSVSDLVIRRDEVMPNIKYQEGGFFSVRIGDTLIEKYDAVRYLGRGSYATIWMVKDRMDSSYSAIWQHVLNNGHHPNIVQFLDCFVLLRNNSRHFALRCEVMGPSLDNAMNEKNPKFHLELIRKIIKQILEAVIHIHQIGIIHMDLKPSNIMIAITYENIQNVATNPDQKYNRYYLNVTDPDTDILVKIADMGLSRRIDYERTEKIRPTCSYSPPEGFLSLHRDESIDFWSIGCLVYKLVTGYNLIPCNENRAKHEEEHLVLMEETLGLIPAELFRNNINPDHRNFFENREHREYPIQFVYRRLHDDAKKVMVSPLDCDDFAKLVQGFLNYYPNQRLKAAAALAYNFVKQYGDRPKPRSKNDPEFQMSLDRPGTSTEHRSSSNRVKNPSNEESPSSKP</sequence>
<feature type="region of interest" description="Disordered" evidence="7">
    <location>
        <begin position="450"/>
        <end position="496"/>
    </location>
</feature>
<dbReference type="Proteomes" id="UP000095282">
    <property type="component" value="Unplaced"/>
</dbReference>
<dbReference type="PROSITE" id="PS00108">
    <property type="entry name" value="PROTEIN_KINASE_ST"/>
    <property type="match status" value="1"/>
</dbReference>
<dbReference type="Pfam" id="PF00069">
    <property type="entry name" value="Pkinase"/>
    <property type="match status" value="1"/>
</dbReference>
<keyword evidence="4" id="KW-0418">Kinase</keyword>
<keyword evidence="5" id="KW-0067">ATP-binding</keyword>
<proteinExistence type="inferred from homology"/>
<dbReference type="InterPro" id="IPR011009">
    <property type="entry name" value="Kinase-like_dom_sf"/>
</dbReference>
<feature type="compositionally biased region" description="Polar residues" evidence="7">
    <location>
        <begin position="47"/>
        <end position="66"/>
    </location>
</feature>
<keyword evidence="9" id="KW-1185">Reference proteome</keyword>
<evidence type="ECO:0000256" key="1">
    <source>
        <dbReference type="ARBA" id="ARBA00022527"/>
    </source>
</evidence>
<evidence type="ECO:0000256" key="2">
    <source>
        <dbReference type="ARBA" id="ARBA00022679"/>
    </source>
</evidence>
<evidence type="ECO:0000256" key="6">
    <source>
        <dbReference type="ARBA" id="ARBA00037966"/>
    </source>
</evidence>
<dbReference type="PANTHER" id="PTHR45646:SF11">
    <property type="entry name" value="SERINE_THREONINE-PROTEIN KINASE DOA"/>
    <property type="match status" value="1"/>
</dbReference>
<dbReference type="SUPFAM" id="SSF56112">
    <property type="entry name" value="Protein kinase-like (PK-like)"/>
    <property type="match status" value="1"/>
</dbReference>
<dbReference type="PANTHER" id="PTHR45646">
    <property type="entry name" value="SERINE/THREONINE-PROTEIN KINASE DOA-RELATED"/>
    <property type="match status" value="1"/>
</dbReference>
<feature type="region of interest" description="Disordered" evidence="7">
    <location>
        <begin position="1"/>
        <end position="95"/>
    </location>
</feature>
<evidence type="ECO:0000313" key="10">
    <source>
        <dbReference type="WBParaSite" id="Csp11.Scaffold629.g15109.t1"/>
    </source>
</evidence>
<dbReference type="STRING" id="1561998.A0A1I7U5N9"/>
<evidence type="ECO:0000256" key="4">
    <source>
        <dbReference type="ARBA" id="ARBA00022777"/>
    </source>
</evidence>
<evidence type="ECO:0000313" key="9">
    <source>
        <dbReference type="Proteomes" id="UP000095282"/>
    </source>
</evidence>
<dbReference type="AlphaFoldDB" id="A0A1I7U5N9"/>
<reference evidence="10" key="1">
    <citation type="submission" date="2016-11" db="UniProtKB">
        <authorList>
            <consortium name="WormBaseParasite"/>
        </authorList>
    </citation>
    <scope>IDENTIFICATION</scope>
</reference>
<evidence type="ECO:0000256" key="5">
    <source>
        <dbReference type="ARBA" id="ARBA00022840"/>
    </source>
</evidence>
<dbReference type="Gene3D" id="3.30.200.20">
    <property type="entry name" value="Phosphorylase Kinase, domain 1"/>
    <property type="match status" value="2"/>
</dbReference>
<comment type="similarity">
    <text evidence="6">Belongs to the protein kinase superfamily. CMGC Ser/Thr protein kinase family. Lammer subfamily.</text>
</comment>
<evidence type="ECO:0000259" key="8">
    <source>
        <dbReference type="PROSITE" id="PS50011"/>
    </source>
</evidence>
<feature type="compositionally biased region" description="Basic and acidic residues" evidence="7">
    <location>
        <begin position="450"/>
        <end position="461"/>
    </location>
</feature>
<keyword evidence="1" id="KW-0723">Serine/threonine-protein kinase</keyword>
<dbReference type="InterPro" id="IPR008271">
    <property type="entry name" value="Ser/Thr_kinase_AS"/>
</dbReference>
<evidence type="ECO:0000256" key="3">
    <source>
        <dbReference type="ARBA" id="ARBA00022741"/>
    </source>
</evidence>
<organism evidence="9 10">
    <name type="scientific">Caenorhabditis tropicalis</name>
    <dbReference type="NCBI Taxonomy" id="1561998"/>
    <lineage>
        <taxon>Eukaryota</taxon>
        <taxon>Metazoa</taxon>
        <taxon>Ecdysozoa</taxon>
        <taxon>Nematoda</taxon>
        <taxon>Chromadorea</taxon>
        <taxon>Rhabditida</taxon>
        <taxon>Rhabditina</taxon>
        <taxon>Rhabditomorpha</taxon>
        <taxon>Rhabditoidea</taxon>
        <taxon>Rhabditidae</taxon>
        <taxon>Peloderinae</taxon>
        <taxon>Caenorhabditis</taxon>
    </lineage>
</organism>
<name>A0A1I7U5N9_9PELO</name>
<dbReference type="Gene3D" id="1.10.510.10">
    <property type="entry name" value="Transferase(Phosphotransferase) domain 1"/>
    <property type="match status" value="1"/>
</dbReference>
<dbReference type="GO" id="GO:0004674">
    <property type="term" value="F:protein serine/threonine kinase activity"/>
    <property type="evidence" value="ECO:0007669"/>
    <property type="project" value="UniProtKB-KW"/>
</dbReference>
<dbReference type="GO" id="GO:0005524">
    <property type="term" value="F:ATP binding"/>
    <property type="evidence" value="ECO:0007669"/>
    <property type="project" value="UniProtKB-KW"/>
</dbReference>
<feature type="domain" description="Protein kinase" evidence="8">
    <location>
        <begin position="135"/>
        <end position="446"/>
    </location>
</feature>
<keyword evidence="2" id="KW-0808">Transferase</keyword>